<dbReference type="EMBL" id="CP002819">
    <property type="protein sequence ID" value="AEG70132.1"/>
    <property type="molecule type" value="Genomic_DNA"/>
</dbReference>
<proteinExistence type="predicted"/>
<dbReference type="KEGG" id="rsn:RSPO_c02840"/>
<accession>F6G408</accession>
<dbReference type="Proteomes" id="UP000007953">
    <property type="component" value="Chromosome"/>
</dbReference>
<evidence type="ECO:0000256" key="1">
    <source>
        <dbReference type="SAM" id="Phobius"/>
    </source>
</evidence>
<protein>
    <recommendedName>
        <fullName evidence="4">Transmembrane protein</fullName>
    </recommendedName>
</protein>
<feature type="transmembrane region" description="Helical" evidence="1">
    <location>
        <begin position="81"/>
        <end position="98"/>
    </location>
</feature>
<gene>
    <name evidence="2" type="ordered locus">RSPO_c02840</name>
</gene>
<sequence length="131" mass="14394">MYCLGKLFRGTLSALCAVSARRCRETQGQPRHAMVTLRDVVMCPRHRGMLSSMPGRLAGAAMPTLDAFSRHRVAAPERRRLKILLALLLGGLVAVMLFDLLNGAGILARIYFVFGGMHWPFAGQCILLPCL</sequence>
<reference evidence="2 3" key="1">
    <citation type="journal article" date="2011" name="J. Bacteriol.">
        <title>Complete genome sequence of the plant pathogen Ralstonia solanacearum strain Po82.</title>
        <authorList>
            <person name="Xu J."/>
            <person name="Zheng H.J."/>
            <person name="Liu L."/>
            <person name="Pan Z.C."/>
            <person name="Prior P."/>
            <person name="Tang B."/>
            <person name="Xu J.S."/>
            <person name="Zhang H."/>
            <person name="Tian Q."/>
            <person name="Zhang L.Q."/>
            <person name="Feng J."/>
        </authorList>
    </citation>
    <scope>NUCLEOTIDE SEQUENCE [LARGE SCALE GENOMIC DNA]</scope>
    <source>
        <strain evidence="2 3">Po82</strain>
    </source>
</reference>
<evidence type="ECO:0008006" key="4">
    <source>
        <dbReference type="Google" id="ProtNLM"/>
    </source>
</evidence>
<dbReference type="AlphaFoldDB" id="F6G408"/>
<keyword evidence="1" id="KW-0472">Membrane</keyword>
<organism evidence="2 3">
    <name type="scientific">Ralstonia solanacearum (strain Po82)</name>
    <dbReference type="NCBI Taxonomy" id="1031711"/>
    <lineage>
        <taxon>Bacteria</taxon>
        <taxon>Pseudomonadati</taxon>
        <taxon>Pseudomonadota</taxon>
        <taxon>Betaproteobacteria</taxon>
        <taxon>Burkholderiales</taxon>
        <taxon>Burkholderiaceae</taxon>
        <taxon>Ralstonia</taxon>
        <taxon>Ralstonia solanacearum species complex</taxon>
    </lineage>
</organism>
<keyword evidence="1" id="KW-0812">Transmembrane</keyword>
<dbReference type="HOGENOM" id="CLU_1925850_0_0_4"/>
<name>F6G408_RALS8</name>
<evidence type="ECO:0000313" key="3">
    <source>
        <dbReference type="Proteomes" id="UP000007953"/>
    </source>
</evidence>
<keyword evidence="1" id="KW-1133">Transmembrane helix</keyword>
<evidence type="ECO:0000313" key="2">
    <source>
        <dbReference type="EMBL" id="AEG70132.1"/>
    </source>
</evidence>
<dbReference type="PATRIC" id="fig|1031711.3.peg.2771"/>